<dbReference type="KEGG" id="sfc:Spiaf_0045"/>
<accession>H9UF61</accession>
<dbReference type="CDD" id="cd09881">
    <property type="entry name" value="PIN_VapC4-5_FitB-like"/>
    <property type="match status" value="1"/>
</dbReference>
<dbReference type="InterPro" id="IPR002716">
    <property type="entry name" value="PIN_dom"/>
</dbReference>
<organism evidence="9 10">
    <name type="scientific">Spirochaeta africana (strain ATCC 700263 / DSM 8902 / Z-7692)</name>
    <dbReference type="NCBI Taxonomy" id="889378"/>
    <lineage>
        <taxon>Bacteria</taxon>
        <taxon>Pseudomonadati</taxon>
        <taxon>Spirochaetota</taxon>
        <taxon>Spirochaetia</taxon>
        <taxon>Spirochaetales</taxon>
        <taxon>Spirochaetaceae</taxon>
        <taxon>Spirochaeta</taxon>
    </lineage>
</organism>
<dbReference type="eggNOG" id="COG1487">
    <property type="taxonomic scope" value="Bacteria"/>
</dbReference>
<comment type="similarity">
    <text evidence="7">Belongs to the PINc/VapC protein family.</text>
</comment>
<dbReference type="Proteomes" id="UP000007383">
    <property type="component" value="Chromosome"/>
</dbReference>
<name>H9UF61_SPIAZ</name>
<evidence type="ECO:0000313" key="10">
    <source>
        <dbReference type="Proteomes" id="UP000007383"/>
    </source>
</evidence>
<dbReference type="PATRIC" id="fig|889378.3.peg.48"/>
<reference evidence="10" key="1">
    <citation type="journal article" date="2013" name="Stand. Genomic Sci.">
        <title>Complete genome sequence of the halophilic bacterium Spirochaeta africana type strain (Z-7692(T)) from the alkaline Lake Magadi in the East African Rift.</title>
        <authorList>
            <person name="Liolos K."/>
            <person name="Abt B."/>
            <person name="Scheuner C."/>
            <person name="Teshima H."/>
            <person name="Held B."/>
            <person name="Lapidus A."/>
            <person name="Nolan M."/>
            <person name="Lucas S."/>
            <person name="Deshpande S."/>
            <person name="Cheng J.F."/>
            <person name="Tapia R."/>
            <person name="Goodwin L.A."/>
            <person name="Pitluck S."/>
            <person name="Pagani I."/>
            <person name="Ivanova N."/>
            <person name="Mavromatis K."/>
            <person name="Mikhailova N."/>
            <person name="Huntemann M."/>
            <person name="Pati A."/>
            <person name="Chen A."/>
            <person name="Palaniappan K."/>
            <person name="Land M."/>
            <person name="Rohde M."/>
            <person name="Tindall B.J."/>
            <person name="Detter J.C."/>
            <person name="Goker M."/>
            <person name="Bristow J."/>
            <person name="Eisen J.A."/>
            <person name="Markowitz V."/>
            <person name="Hugenholtz P."/>
            <person name="Woyke T."/>
            <person name="Klenk H.P."/>
            <person name="Kyrpides N.C."/>
        </authorList>
    </citation>
    <scope>NUCLEOTIDE SEQUENCE</scope>
    <source>
        <strain evidence="10">ATCC 700263 / DSM 8902 / Z-7692</strain>
    </source>
</reference>
<evidence type="ECO:0000256" key="1">
    <source>
        <dbReference type="ARBA" id="ARBA00001946"/>
    </source>
</evidence>
<comment type="cofactor">
    <cofactor evidence="1">
        <name>Mg(2+)</name>
        <dbReference type="ChEBI" id="CHEBI:18420"/>
    </cofactor>
</comment>
<dbReference type="PANTHER" id="PTHR33653:SF1">
    <property type="entry name" value="RIBONUCLEASE VAPC2"/>
    <property type="match status" value="1"/>
</dbReference>
<dbReference type="SUPFAM" id="SSF88723">
    <property type="entry name" value="PIN domain-like"/>
    <property type="match status" value="1"/>
</dbReference>
<evidence type="ECO:0000256" key="3">
    <source>
        <dbReference type="ARBA" id="ARBA00022722"/>
    </source>
</evidence>
<evidence type="ECO:0000256" key="7">
    <source>
        <dbReference type="ARBA" id="ARBA00038093"/>
    </source>
</evidence>
<dbReference type="AlphaFoldDB" id="H9UF61"/>
<dbReference type="InterPro" id="IPR029060">
    <property type="entry name" value="PIN-like_dom_sf"/>
</dbReference>
<dbReference type="PANTHER" id="PTHR33653">
    <property type="entry name" value="RIBONUCLEASE VAPC2"/>
    <property type="match status" value="1"/>
</dbReference>
<dbReference type="InterPro" id="IPR050556">
    <property type="entry name" value="Type_II_TA_system_RNase"/>
</dbReference>
<evidence type="ECO:0000313" key="9">
    <source>
        <dbReference type="EMBL" id="AFG36154.1"/>
    </source>
</evidence>
<dbReference type="GO" id="GO:0004518">
    <property type="term" value="F:nuclease activity"/>
    <property type="evidence" value="ECO:0007669"/>
    <property type="project" value="UniProtKB-KW"/>
</dbReference>
<dbReference type="Pfam" id="PF01850">
    <property type="entry name" value="PIN"/>
    <property type="match status" value="1"/>
</dbReference>
<dbReference type="OrthoDB" id="9796690at2"/>
<keyword evidence="2" id="KW-1277">Toxin-antitoxin system</keyword>
<feature type="domain" description="PIN" evidence="8">
    <location>
        <begin position="2"/>
        <end position="123"/>
    </location>
</feature>
<evidence type="ECO:0000256" key="6">
    <source>
        <dbReference type="ARBA" id="ARBA00022842"/>
    </source>
</evidence>
<dbReference type="GO" id="GO:0016787">
    <property type="term" value="F:hydrolase activity"/>
    <property type="evidence" value="ECO:0007669"/>
    <property type="project" value="UniProtKB-KW"/>
</dbReference>
<evidence type="ECO:0000256" key="2">
    <source>
        <dbReference type="ARBA" id="ARBA00022649"/>
    </source>
</evidence>
<keyword evidence="3" id="KW-0540">Nuclease</keyword>
<dbReference type="EMBL" id="CP003282">
    <property type="protein sequence ID" value="AFG36154.1"/>
    <property type="molecule type" value="Genomic_DNA"/>
</dbReference>
<evidence type="ECO:0000256" key="4">
    <source>
        <dbReference type="ARBA" id="ARBA00022723"/>
    </source>
</evidence>
<dbReference type="Gene3D" id="3.40.50.1010">
    <property type="entry name" value="5'-nuclease"/>
    <property type="match status" value="1"/>
</dbReference>
<dbReference type="RefSeq" id="WP_014454152.1">
    <property type="nucleotide sequence ID" value="NC_017098.1"/>
</dbReference>
<sequence>MYYLDTNTCIYYLNGRSDRIKAKLLSTPPVQIAIPAMVKAELLLGAYKGQTPAKTLDKVEKFLQPFEVIPFSDQITYEYAHMRSTIEQQGSTIGPNDIIIAAITRFHEAILVTHNVKEFSRIEGLQIEDWK</sequence>
<keyword evidence="4" id="KW-0479">Metal-binding</keyword>
<dbReference type="GO" id="GO:0046872">
    <property type="term" value="F:metal ion binding"/>
    <property type="evidence" value="ECO:0007669"/>
    <property type="project" value="UniProtKB-KW"/>
</dbReference>
<keyword evidence="5" id="KW-0378">Hydrolase</keyword>
<proteinExistence type="inferred from homology"/>
<dbReference type="STRING" id="889378.Spiaf_0045"/>
<evidence type="ECO:0000259" key="8">
    <source>
        <dbReference type="Pfam" id="PF01850"/>
    </source>
</evidence>
<gene>
    <name evidence="9" type="ordered locus">Spiaf_0045</name>
</gene>
<keyword evidence="6" id="KW-0460">Magnesium</keyword>
<dbReference type="HOGENOM" id="CLU_118482_5_3_12"/>
<keyword evidence="10" id="KW-1185">Reference proteome</keyword>
<evidence type="ECO:0000256" key="5">
    <source>
        <dbReference type="ARBA" id="ARBA00022801"/>
    </source>
</evidence>
<protein>
    <submittedName>
        <fullName evidence="9">Putative nucleic acid-binding protein, contains PIN domain</fullName>
    </submittedName>
</protein>